<dbReference type="Proteomes" id="UP000321534">
    <property type="component" value="Unassembled WGS sequence"/>
</dbReference>
<dbReference type="SMART" id="SM00382">
    <property type="entry name" value="AAA"/>
    <property type="match status" value="1"/>
</dbReference>
<sequence length="244" mass="25377">MISAEAVGWKVGGAQILEDVSLTVGAGELVGIIGPNGAGKSSFVNILSGVTRPSSGRISLRDKDVTQASATRRARMGLARSFQTSALFDGLTAGENVRLAVQAAGTASFSPFRGAGSSTTHVIDELLGRVRMPGRSRTLARDLSHGDRRKLELAMALASEPAVLLLDEPMAGVSAEDVDGLTEIIGEVRDAGVAVAMVEHHMHVVLGLADRVAVLHHGQLLAVGAPTEVTADERVQQAYLGEAL</sequence>
<dbReference type="InterPro" id="IPR027417">
    <property type="entry name" value="P-loop_NTPase"/>
</dbReference>
<dbReference type="RefSeq" id="WP_147064178.1">
    <property type="nucleotide sequence ID" value="NZ_BAAARO010000023.1"/>
</dbReference>
<dbReference type="InterPro" id="IPR017871">
    <property type="entry name" value="ABC_transporter-like_CS"/>
</dbReference>
<dbReference type="InterPro" id="IPR032823">
    <property type="entry name" value="BCA_ABC_TP_C"/>
</dbReference>
<dbReference type="SUPFAM" id="SSF52540">
    <property type="entry name" value="P-loop containing nucleoside triphosphate hydrolases"/>
    <property type="match status" value="1"/>
</dbReference>
<comment type="caution">
    <text evidence="5">The sequence shown here is derived from an EMBL/GenBank/DDBJ whole genome shotgun (WGS) entry which is preliminary data.</text>
</comment>
<protein>
    <submittedName>
        <fullName evidence="5">ABC transporter ATP-binding protein</fullName>
    </submittedName>
</protein>
<keyword evidence="2" id="KW-0547">Nucleotide-binding</keyword>
<reference evidence="5 6" key="1">
    <citation type="submission" date="2019-07" db="EMBL/GenBank/DDBJ databases">
        <title>Whole genome shotgun sequence of Terrabacter aerolatus NBRC 106305.</title>
        <authorList>
            <person name="Hosoyama A."/>
            <person name="Uohara A."/>
            <person name="Ohji S."/>
            <person name="Ichikawa N."/>
        </authorList>
    </citation>
    <scope>NUCLEOTIDE SEQUENCE [LARGE SCALE GENOMIC DNA]</scope>
    <source>
        <strain evidence="5 6">NBRC 106305</strain>
    </source>
</reference>
<dbReference type="EMBL" id="BJYX01000004">
    <property type="protein sequence ID" value="GEO29250.1"/>
    <property type="molecule type" value="Genomic_DNA"/>
</dbReference>
<evidence type="ECO:0000313" key="6">
    <source>
        <dbReference type="Proteomes" id="UP000321534"/>
    </source>
</evidence>
<evidence type="ECO:0000259" key="4">
    <source>
        <dbReference type="PROSITE" id="PS50893"/>
    </source>
</evidence>
<organism evidence="5 6">
    <name type="scientific">Terrabacter aerolatus</name>
    <dbReference type="NCBI Taxonomy" id="422442"/>
    <lineage>
        <taxon>Bacteria</taxon>
        <taxon>Bacillati</taxon>
        <taxon>Actinomycetota</taxon>
        <taxon>Actinomycetes</taxon>
        <taxon>Micrococcales</taxon>
        <taxon>Intrasporangiaceae</taxon>
        <taxon>Terrabacter</taxon>
    </lineage>
</organism>
<dbReference type="AlphaFoldDB" id="A0A512CZ22"/>
<evidence type="ECO:0000256" key="2">
    <source>
        <dbReference type="ARBA" id="ARBA00022741"/>
    </source>
</evidence>
<dbReference type="GO" id="GO:0016887">
    <property type="term" value="F:ATP hydrolysis activity"/>
    <property type="evidence" value="ECO:0007669"/>
    <property type="project" value="InterPro"/>
</dbReference>
<dbReference type="PROSITE" id="PS00211">
    <property type="entry name" value="ABC_TRANSPORTER_1"/>
    <property type="match status" value="1"/>
</dbReference>
<dbReference type="PANTHER" id="PTHR45772:SF3">
    <property type="entry name" value="ABC TRANSPORTER ATP-BINDING PROTEIN"/>
    <property type="match status" value="1"/>
</dbReference>
<evidence type="ECO:0000256" key="3">
    <source>
        <dbReference type="ARBA" id="ARBA00022840"/>
    </source>
</evidence>
<keyword evidence="1" id="KW-0813">Transport</keyword>
<evidence type="ECO:0000313" key="5">
    <source>
        <dbReference type="EMBL" id="GEO29250.1"/>
    </source>
</evidence>
<dbReference type="GO" id="GO:0005524">
    <property type="term" value="F:ATP binding"/>
    <property type="evidence" value="ECO:0007669"/>
    <property type="project" value="UniProtKB-KW"/>
</dbReference>
<dbReference type="InterPro" id="IPR003439">
    <property type="entry name" value="ABC_transporter-like_ATP-bd"/>
</dbReference>
<name>A0A512CZ22_9MICO</name>
<gene>
    <name evidence="5" type="ORF">TAE01_10600</name>
</gene>
<evidence type="ECO:0000256" key="1">
    <source>
        <dbReference type="ARBA" id="ARBA00022448"/>
    </source>
</evidence>
<dbReference type="GO" id="GO:0005886">
    <property type="term" value="C:plasma membrane"/>
    <property type="evidence" value="ECO:0007669"/>
    <property type="project" value="TreeGrafter"/>
</dbReference>
<dbReference type="InterPro" id="IPR003593">
    <property type="entry name" value="AAA+_ATPase"/>
</dbReference>
<keyword evidence="6" id="KW-1185">Reference proteome</keyword>
<dbReference type="Pfam" id="PF00005">
    <property type="entry name" value="ABC_tran"/>
    <property type="match status" value="1"/>
</dbReference>
<dbReference type="Gene3D" id="3.40.50.300">
    <property type="entry name" value="P-loop containing nucleotide triphosphate hydrolases"/>
    <property type="match status" value="1"/>
</dbReference>
<dbReference type="OrthoDB" id="9805514at2"/>
<proteinExistence type="predicted"/>
<dbReference type="Pfam" id="PF12399">
    <property type="entry name" value="BCA_ABC_TP_C"/>
    <property type="match status" value="1"/>
</dbReference>
<accession>A0A512CZ22</accession>
<dbReference type="CDD" id="cd03219">
    <property type="entry name" value="ABC_Mj1267_LivG_branched"/>
    <property type="match status" value="1"/>
</dbReference>
<keyword evidence="3 5" id="KW-0067">ATP-binding</keyword>
<feature type="domain" description="ABC transporter" evidence="4">
    <location>
        <begin position="2"/>
        <end position="242"/>
    </location>
</feature>
<dbReference type="PANTHER" id="PTHR45772">
    <property type="entry name" value="CONSERVED COMPONENT OF ABC TRANSPORTER FOR NATURAL AMINO ACIDS-RELATED"/>
    <property type="match status" value="1"/>
</dbReference>
<dbReference type="InterPro" id="IPR051120">
    <property type="entry name" value="ABC_AA/LPS_Transport"/>
</dbReference>
<dbReference type="PROSITE" id="PS50893">
    <property type="entry name" value="ABC_TRANSPORTER_2"/>
    <property type="match status" value="1"/>
</dbReference>